<accession>A0AAC9Z2V2</accession>
<keyword evidence="1" id="KW-0812">Transmembrane</keyword>
<gene>
    <name evidence="2" type="ORF">CGC54_03475</name>
</gene>
<protein>
    <submittedName>
        <fullName evidence="2">Uncharacterized protein</fullName>
    </submittedName>
</protein>
<name>A0AAC9Z2V2_9FLAO</name>
<feature type="transmembrane region" description="Helical" evidence="1">
    <location>
        <begin position="16"/>
        <end position="39"/>
    </location>
</feature>
<evidence type="ECO:0000313" key="2">
    <source>
        <dbReference type="EMBL" id="ATA93461.1"/>
    </source>
</evidence>
<evidence type="ECO:0000313" key="3">
    <source>
        <dbReference type="Proteomes" id="UP000243753"/>
    </source>
</evidence>
<dbReference type="Proteomes" id="UP000243753">
    <property type="component" value="Chromosome"/>
</dbReference>
<dbReference type="AlphaFoldDB" id="A0AAC9Z2V2"/>
<organism evidence="2 3">
    <name type="scientific">Capnocytophaga canimorsus</name>
    <dbReference type="NCBI Taxonomy" id="28188"/>
    <lineage>
        <taxon>Bacteria</taxon>
        <taxon>Pseudomonadati</taxon>
        <taxon>Bacteroidota</taxon>
        <taxon>Flavobacteriia</taxon>
        <taxon>Flavobacteriales</taxon>
        <taxon>Flavobacteriaceae</taxon>
        <taxon>Capnocytophaga</taxon>
    </lineage>
</organism>
<dbReference type="EMBL" id="CP022389">
    <property type="protein sequence ID" value="ATA93461.1"/>
    <property type="molecule type" value="Genomic_DNA"/>
</dbReference>
<sequence>MLFKIIPNKFCFFGKLFYICPVIVCFSYSVFGFTALIGYEGAMMIGRNSVFIFQMRFAE</sequence>
<evidence type="ECO:0000256" key="1">
    <source>
        <dbReference type="SAM" id="Phobius"/>
    </source>
</evidence>
<keyword evidence="1" id="KW-1133">Transmembrane helix</keyword>
<proteinExistence type="predicted"/>
<keyword evidence="1" id="KW-0472">Membrane</keyword>
<reference evidence="3" key="1">
    <citation type="submission" date="2017-06" db="EMBL/GenBank/DDBJ databases">
        <title>Capnocytophaga spp. assemblies.</title>
        <authorList>
            <person name="Gulvik C.A."/>
        </authorList>
    </citation>
    <scope>NUCLEOTIDE SEQUENCE [LARGE SCALE GENOMIC DNA]</scope>
    <source>
        <strain evidence="3">H3936</strain>
    </source>
</reference>